<comment type="caution">
    <text evidence="2">The sequence shown here is derived from an EMBL/GenBank/DDBJ whole genome shotgun (WGS) entry which is preliminary data.</text>
</comment>
<accession>A0ABV6ATU8</accession>
<dbReference type="SUPFAM" id="SSF48452">
    <property type="entry name" value="TPR-like"/>
    <property type="match status" value="2"/>
</dbReference>
<reference evidence="2 3" key="1">
    <citation type="submission" date="2024-09" db="EMBL/GenBank/DDBJ databases">
        <authorList>
            <person name="Sun Q."/>
            <person name="Mori K."/>
        </authorList>
    </citation>
    <scope>NUCLEOTIDE SEQUENCE [LARGE SCALE GENOMIC DNA]</scope>
    <source>
        <strain evidence="2 3">JCM 13503</strain>
    </source>
</reference>
<sequence>MNSESQEVANRLRGLTARRAGLAVCLWGEPGIGKTHLAQALLRATPCFSLSVRAAQPLEQLVLSLPRPKHASAWLTQSAERLQRKEGLTGEQLVEVLAAQLTLGAPIVIHAEDLHECSPDQLHLWQHLAARVTRTRGAGLLLTSRTPPPEGVGAVRVAPLSRTESDFLLNSEVGAALPQEALGWIFERAAGNPLFTLEFFRFLARQGLLWNDAQRWRWRVPQERIMPTTVEALIQLAVRDALGPSATADVLEARSLLPAGCSEQLWLEVSGLSSKEFAAACEGLSRTGHLIDREVAHPLYRETVSAHLSPGRRQLFARRALNQIDLDPRVVALIGDAGLTAQQAFELLGQAADRFFSLGQSLMAARLSAQAVEYAPPDQQGQLALQAGARLYEFDLGETIRLVRAALARLPQHHELTAVLAYYLAEAGEVSEVGPLMERLSTTWRTSRMGTELQLRVWHCLDQYHDVVKLWRARPDIHQAVQARTVKAVAFSMAATGEHECADALTEQALKRDDLSALDRAALLEARGYSEFQRLHFAQADHFYSGAIRLFETHNLRHKAGSAYFNRANVRQFQGDSLAAAEDARTARTLAAEAGQARLYAHAQLILADALFEAGESGDAEELLLESRNSYAQVRLLYWQVEAEIMLAALHREGQAAYSAALAARHAQAALDCAHASGSVRYLSYAKSQMSLVESQFGDAQTALHWAQEAMAALDAGSDPLLAAAINRALGTALMALGQHTEALDHLQRAQDGLSQYDRHKVGLLLARLTNTPEDAHLHLTWFRERGLQHGVRLAQRLFPGLADKAAAPVQGSADPATQIQLEVLGPMRLTTHTGTVPVRGRKRQELLATLLEARIAGRAEVSRLRLTESLYPDQAEMRSGTLLADLVYQVRETLGAGVVSTTTDGYLLGSGVSSDAETFLAHGDTQLWRGAVFASLNLEGRSEAVREALCQALRAQIEALLTSQPAEAVRAAQLLLDTDPYDLKALKLSLRAWQAVGNHKGLNHAYAQARMQFSAVGEALPDRWEDFLAEGLPAAPDPTRAAP</sequence>
<feature type="domain" description="Orc1-like AAA ATPase" evidence="1">
    <location>
        <begin position="7"/>
        <end position="134"/>
    </location>
</feature>
<proteinExistence type="predicted"/>
<name>A0ABV6ATU8_9DEIO</name>
<organism evidence="2 3">
    <name type="scientific">Deinococcus oregonensis</name>
    <dbReference type="NCBI Taxonomy" id="1805970"/>
    <lineage>
        <taxon>Bacteria</taxon>
        <taxon>Thermotogati</taxon>
        <taxon>Deinococcota</taxon>
        <taxon>Deinococci</taxon>
        <taxon>Deinococcales</taxon>
        <taxon>Deinococcaceae</taxon>
        <taxon>Deinococcus</taxon>
    </lineage>
</organism>
<dbReference type="RefSeq" id="WP_380005365.1">
    <property type="nucleotide sequence ID" value="NZ_JBHLYR010000010.1"/>
</dbReference>
<dbReference type="Gene3D" id="1.10.10.10">
    <property type="entry name" value="Winged helix-like DNA-binding domain superfamily/Winged helix DNA-binding domain"/>
    <property type="match status" value="1"/>
</dbReference>
<evidence type="ECO:0000313" key="3">
    <source>
        <dbReference type="Proteomes" id="UP001589733"/>
    </source>
</evidence>
<protein>
    <submittedName>
        <fullName evidence="2">AAA family ATPase</fullName>
    </submittedName>
</protein>
<dbReference type="Gene3D" id="3.40.50.300">
    <property type="entry name" value="P-loop containing nucleotide triphosphate hydrolases"/>
    <property type="match status" value="1"/>
</dbReference>
<dbReference type="InterPro" id="IPR036388">
    <property type="entry name" value="WH-like_DNA-bd_sf"/>
</dbReference>
<dbReference type="InterPro" id="IPR041664">
    <property type="entry name" value="AAA_16"/>
</dbReference>
<evidence type="ECO:0000259" key="1">
    <source>
        <dbReference type="Pfam" id="PF13191"/>
    </source>
</evidence>
<evidence type="ECO:0000313" key="2">
    <source>
        <dbReference type="EMBL" id="MFB9990930.1"/>
    </source>
</evidence>
<dbReference type="SUPFAM" id="SSF52540">
    <property type="entry name" value="P-loop containing nucleoside triphosphate hydrolases"/>
    <property type="match status" value="1"/>
</dbReference>
<dbReference type="InterPro" id="IPR011990">
    <property type="entry name" value="TPR-like_helical_dom_sf"/>
</dbReference>
<dbReference type="Pfam" id="PF13191">
    <property type="entry name" value="AAA_16"/>
    <property type="match status" value="1"/>
</dbReference>
<dbReference type="Proteomes" id="UP001589733">
    <property type="component" value="Unassembled WGS sequence"/>
</dbReference>
<dbReference type="EMBL" id="JBHLYR010000010">
    <property type="protein sequence ID" value="MFB9990930.1"/>
    <property type="molecule type" value="Genomic_DNA"/>
</dbReference>
<dbReference type="Gene3D" id="1.25.40.10">
    <property type="entry name" value="Tetratricopeptide repeat domain"/>
    <property type="match status" value="1"/>
</dbReference>
<dbReference type="InterPro" id="IPR027417">
    <property type="entry name" value="P-loop_NTPase"/>
</dbReference>
<gene>
    <name evidence="2" type="ORF">ACFFLM_02895</name>
</gene>
<keyword evidence="3" id="KW-1185">Reference proteome</keyword>